<dbReference type="PROSITE" id="PS51212">
    <property type="entry name" value="WSC"/>
    <property type="match status" value="1"/>
</dbReference>
<keyword evidence="4 8" id="KW-1133">Transmembrane helix</keyword>
<sequence length="269" mass="28164">MNTLSDEYLGCYNASSVDLNGLVTAGKASPYVSIMMLPSLCSRYCSSNHLTRAGIRNGTMCYCGGSTLKGPRLEDAACNMPCQIQPSTMCGGVDSVSLYSVSNNSNTASPGGEVEVSHVPPPSTGLSTKTKIILGASVGGGGLLLVLGLLAAFLLCRRRQRSRRALDARGSVLQERMASTDALATSAAIYKDSHVKDPAGTGAVAPATAPRKWSASWVDPRPVDEGDDASATANEELDDSEDYTPRYHGKLVIRNPDKGMLGKSSLEGA</sequence>
<name>A0A4P9Y681_9FUNG</name>
<dbReference type="InterPro" id="IPR002889">
    <property type="entry name" value="WSC_carb-bd"/>
</dbReference>
<evidence type="ECO:0000313" key="10">
    <source>
        <dbReference type="EMBL" id="RKP14586.1"/>
    </source>
</evidence>
<evidence type="ECO:0000256" key="6">
    <source>
        <dbReference type="ARBA" id="ARBA00023180"/>
    </source>
</evidence>
<dbReference type="AlphaFoldDB" id="A0A4P9Y681"/>
<dbReference type="OrthoDB" id="5985073at2759"/>
<dbReference type="Pfam" id="PF01822">
    <property type="entry name" value="WSC"/>
    <property type="match status" value="1"/>
</dbReference>
<evidence type="ECO:0000256" key="5">
    <source>
        <dbReference type="ARBA" id="ARBA00023136"/>
    </source>
</evidence>
<feature type="compositionally biased region" description="Low complexity" evidence="7">
    <location>
        <begin position="198"/>
        <end position="210"/>
    </location>
</feature>
<protein>
    <recommendedName>
        <fullName evidence="9">WSC domain-containing protein</fullName>
    </recommendedName>
</protein>
<dbReference type="InterPro" id="IPR051836">
    <property type="entry name" value="Kremen_rcpt"/>
</dbReference>
<feature type="domain" description="WSC" evidence="9">
    <location>
        <begin position="5"/>
        <end position="102"/>
    </location>
</feature>
<gene>
    <name evidence="10" type="ORF">BJ684DRAFT_19013</name>
</gene>
<evidence type="ECO:0000256" key="4">
    <source>
        <dbReference type="ARBA" id="ARBA00022989"/>
    </source>
</evidence>
<reference evidence="11" key="1">
    <citation type="journal article" date="2018" name="Nat. Microbiol.">
        <title>Leveraging single-cell genomics to expand the fungal tree of life.</title>
        <authorList>
            <person name="Ahrendt S.R."/>
            <person name="Quandt C.A."/>
            <person name="Ciobanu D."/>
            <person name="Clum A."/>
            <person name="Salamov A."/>
            <person name="Andreopoulos B."/>
            <person name="Cheng J.F."/>
            <person name="Woyke T."/>
            <person name="Pelin A."/>
            <person name="Henrissat B."/>
            <person name="Reynolds N.K."/>
            <person name="Benny G.L."/>
            <person name="Smith M.E."/>
            <person name="James T.Y."/>
            <person name="Grigoriev I.V."/>
        </authorList>
    </citation>
    <scope>NUCLEOTIDE SEQUENCE [LARGE SCALE GENOMIC DNA]</scope>
</reference>
<dbReference type="EMBL" id="KZ987815">
    <property type="protein sequence ID" value="RKP14586.1"/>
    <property type="molecule type" value="Genomic_DNA"/>
</dbReference>
<proteinExistence type="predicted"/>
<keyword evidence="5 8" id="KW-0472">Membrane</keyword>
<dbReference type="GO" id="GO:0005886">
    <property type="term" value="C:plasma membrane"/>
    <property type="evidence" value="ECO:0007669"/>
    <property type="project" value="TreeGrafter"/>
</dbReference>
<dbReference type="PANTHER" id="PTHR24269:SF16">
    <property type="entry name" value="PROTEIN SLG1"/>
    <property type="match status" value="1"/>
</dbReference>
<evidence type="ECO:0000313" key="11">
    <source>
        <dbReference type="Proteomes" id="UP000267251"/>
    </source>
</evidence>
<accession>A0A4P9Y681</accession>
<feature type="region of interest" description="Disordered" evidence="7">
    <location>
        <begin position="196"/>
        <end position="269"/>
    </location>
</feature>
<organism evidence="10 11">
    <name type="scientific">Piptocephalis cylindrospora</name>
    <dbReference type="NCBI Taxonomy" id="1907219"/>
    <lineage>
        <taxon>Eukaryota</taxon>
        <taxon>Fungi</taxon>
        <taxon>Fungi incertae sedis</taxon>
        <taxon>Zoopagomycota</taxon>
        <taxon>Zoopagomycotina</taxon>
        <taxon>Zoopagomycetes</taxon>
        <taxon>Zoopagales</taxon>
        <taxon>Piptocephalidaceae</taxon>
        <taxon>Piptocephalis</taxon>
    </lineage>
</organism>
<keyword evidence="6" id="KW-0325">Glycoprotein</keyword>
<evidence type="ECO:0000256" key="3">
    <source>
        <dbReference type="ARBA" id="ARBA00022729"/>
    </source>
</evidence>
<evidence type="ECO:0000259" key="9">
    <source>
        <dbReference type="PROSITE" id="PS51212"/>
    </source>
</evidence>
<feature type="transmembrane region" description="Helical" evidence="8">
    <location>
        <begin position="132"/>
        <end position="156"/>
    </location>
</feature>
<keyword evidence="11" id="KW-1185">Reference proteome</keyword>
<keyword evidence="3" id="KW-0732">Signal</keyword>
<evidence type="ECO:0000256" key="7">
    <source>
        <dbReference type="SAM" id="MobiDB-lite"/>
    </source>
</evidence>
<dbReference type="PANTHER" id="PTHR24269">
    <property type="entry name" value="KREMEN PROTEIN"/>
    <property type="match status" value="1"/>
</dbReference>
<comment type="subcellular location">
    <subcellularLocation>
        <location evidence="1">Membrane</location>
        <topology evidence="1">Single-pass membrane protein</topology>
    </subcellularLocation>
</comment>
<keyword evidence="2 8" id="KW-0812">Transmembrane</keyword>
<evidence type="ECO:0000256" key="1">
    <source>
        <dbReference type="ARBA" id="ARBA00004167"/>
    </source>
</evidence>
<dbReference type="Proteomes" id="UP000267251">
    <property type="component" value="Unassembled WGS sequence"/>
</dbReference>
<evidence type="ECO:0000256" key="2">
    <source>
        <dbReference type="ARBA" id="ARBA00022692"/>
    </source>
</evidence>
<dbReference type="SMART" id="SM00321">
    <property type="entry name" value="WSC"/>
    <property type="match status" value="1"/>
</dbReference>
<evidence type="ECO:0000256" key="8">
    <source>
        <dbReference type="SAM" id="Phobius"/>
    </source>
</evidence>